<dbReference type="EMBL" id="ANPE02000059">
    <property type="protein sequence ID" value="EMY35865.1"/>
    <property type="molecule type" value="Genomic_DNA"/>
</dbReference>
<reference evidence="1 2" key="1">
    <citation type="journal article" date="2013" name="Genome Announc.">
        <title>Draft Genome Sequence of Arthrobacter crystallopoietes Strain BAB-32, Revealing Genes for Bioremediation.</title>
        <authorList>
            <person name="Joshi M.N."/>
            <person name="Pandit A.S."/>
            <person name="Sharma A."/>
            <person name="Pandya R.V."/>
            <person name="Desai S.M."/>
            <person name="Saxena A.K."/>
            <person name="Bagatharia S.B."/>
        </authorList>
    </citation>
    <scope>NUCLEOTIDE SEQUENCE [LARGE SCALE GENOMIC DNA]</scope>
    <source>
        <strain evidence="1 2">BAB-32</strain>
    </source>
</reference>
<proteinExistence type="predicted"/>
<accession>N1V3F9</accession>
<sequence length="84" mass="8705">LRDLIASAAELSARRGTAEGLRRFLHLATGVSGFTIEDIPGAFHLNVGVPAAAAGQLPLVRRIVAATKPAHTTSSVELQPEPAP</sequence>
<dbReference type="Pfam" id="PF09684">
    <property type="entry name" value="Tail_P2_I"/>
    <property type="match status" value="1"/>
</dbReference>
<dbReference type="RefSeq" id="WP_005266816.1">
    <property type="nucleotide sequence ID" value="NZ_ANPE02000059.1"/>
</dbReference>
<evidence type="ECO:0000313" key="2">
    <source>
        <dbReference type="Proteomes" id="UP000010729"/>
    </source>
</evidence>
<gene>
    <name evidence="1" type="ORF">D477_002236</name>
</gene>
<dbReference type="InterPro" id="IPR006521">
    <property type="entry name" value="Tail_protein_I"/>
</dbReference>
<evidence type="ECO:0000313" key="1">
    <source>
        <dbReference type="EMBL" id="EMY35865.1"/>
    </source>
</evidence>
<dbReference type="AlphaFoldDB" id="N1V3F9"/>
<comment type="caution">
    <text evidence="1">The sequence shown here is derived from an EMBL/GenBank/DDBJ whole genome shotgun (WGS) entry which is preliminary data.</text>
</comment>
<keyword evidence="2" id="KW-1185">Reference proteome</keyword>
<organism evidence="1 2">
    <name type="scientific">Arthrobacter crystallopoietes BAB-32</name>
    <dbReference type="NCBI Taxonomy" id="1246476"/>
    <lineage>
        <taxon>Bacteria</taxon>
        <taxon>Bacillati</taxon>
        <taxon>Actinomycetota</taxon>
        <taxon>Actinomycetes</taxon>
        <taxon>Micrococcales</taxon>
        <taxon>Micrococcaceae</taxon>
        <taxon>Crystallibacter</taxon>
    </lineage>
</organism>
<name>N1V3F9_9MICC</name>
<feature type="non-terminal residue" evidence="1">
    <location>
        <position position="1"/>
    </location>
</feature>
<dbReference type="Proteomes" id="UP000010729">
    <property type="component" value="Unassembled WGS sequence"/>
</dbReference>
<protein>
    <submittedName>
        <fullName evidence="1">Phage tail domain-containing protein</fullName>
    </submittedName>
</protein>